<dbReference type="EMBL" id="KZ999596">
    <property type="protein sequence ID" value="RKO84920.1"/>
    <property type="molecule type" value="Genomic_DNA"/>
</dbReference>
<keyword evidence="6" id="KW-0175">Coiled coil</keyword>
<dbReference type="Gene3D" id="3.80.10.10">
    <property type="entry name" value="Ribonuclease Inhibitor"/>
    <property type="match status" value="1"/>
</dbReference>
<dbReference type="InterPro" id="IPR050576">
    <property type="entry name" value="Cilia_flagella_integrity"/>
</dbReference>
<evidence type="ECO:0000313" key="13">
    <source>
        <dbReference type="Proteomes" id="UP000269721"/>
    </source>
</evidence>
<dbReference type="SMART" id="SM00365">
    <property type="entry name" value="LRR_SD22"/>
    <property type="match status" value="4"/>
</dbReference>
<keyword evidence="9" id="KW-0966">Cell projection</keyword>
<evidence type="ECO:0000256" key="1">
    <source>
        <dbReference type="ARBA" id="ARBA00004611"/>
    </source>
</evidence>
<comment type="similarity">
    <text evidence="10">Belongs to the DRC3 family.</text>
</comment>
<reference evidence="13" key="1">
    <citation type="journal article" date="2018" name="Nat. Microbiol.">
        <title>Leveraging single-cell genomics to expand the fungal tree of life.</title>
        <authorList>
            <person name="Ahrendt S.R."/>
            <person name="Quandt C.A."/>
            <person name="Ciobanu D."/>
            <person name="Clum A."/>
            <person name="Salamov A."/>
            <person name="Andreopoulos B."/>
            <person name="Cheng J.F."/>
            <person name="Woyke T."/>
            <person name="Pelin A."/>
            <person name="Henrissat B."/>
            <person name="Reynolds N.K."/>
            <person name="Benny G.L."/>
            <person name="Smith M.E."/>
            <person name="James T.Y."/>
            <person name="Grigoriev I.V."/>
        </authorList>
    </citation>
    <scope>NUCLEOTIDE SEQUENCE [LARGE SCALE GENOMIC DNA]</scope>
</reference>
<keyword evidence="8" id="KW-0206">Cytoskeleton</keyword>
<evidence type="ECO:0000256" key="4">
    <source>
        <dbReference type="ARBA" id="ARBA00022737"/>
    </source>
</evidence>
<evidence type="ECO:0000256" key="9">
    <source>
        <dbReference type="ARBA" id="ARBA00023273"/>
    </source>
</evidence>
<keyword evidence="4" id="KW-0677">Repeat</keyword>
<accession>A0A4P9W2T7</accession>
<evidence type="ECO:0000256" key="5">
    <source>
        <dbReference type="ARBA" id="ARBA00022846"/>
    </source>
</evidence>
<dbReference type="OrthoDB" id="266138at2759"/>
<evidence type="ECO:0000256" key="11">
    <source>
        <dbReference type="ARBA" id="ARBA00040950"/>
    </source>
</evidence>
<evidence type="ECO:0000256" key="7">
    <source>
        <dbReference type="ARBA" id="ARBA00023069"/>
    </source>
</evidence>
<evidence type="ECO:0000256" key="6">
    <source>
        <dbReference type="ARBA" id="ARBA00023054"/>
    </source>
</evidence>
<evidence type="ECO:0000256" key="8">
    <source>
        <dbReference type="ARBA" id="ARBA00023212"/>
    </source>
</evidence>
<evidence type="ECO:0000256" key="10">
    <source>
        <dbReference type="ARBA" id="ARBA00038378"/>
    </source>
</evidence>
<evidence type="ECO:0000256" key="3">
    <source>
        <dbReference type="ARBA" id="ARBA00022614"/>
    </source>
</evidence>
<keyword evidence="13" id="KW-1185">Reference proteome</keyword>
<name>A0A4P9W2T7_9FUNG</name>
<dbReference type="PROSITE" id="PS51450">
    <property type="entry name" value="LRR"/>
    <property type="match status" value="4"/>
</dbReference>
<dbReference type="Proteomes" id="UP000269721">
    <property type="component" value="Unassembled WGS sequence"/>
</dbReference>
<keyword evidence="3" id="KW-0433">Leucine-rich repeat</keyword>
<gene>
    <name evidence="12" type="ORF">BDK51DRAFT_12687</name>
</gene>
<protein>
    <recommendedName>
        <fullName evidence="11">Dynein regulatory complex subunit 3</fullName>
    </recommendedName>
</protein>
<dbReference type="InterPro" id="IPR001611">
    <property type="entry name" value="Leu-rich_rpt"/>
</dbReference>
<evidence type="ECO:0000313" key="12">
    <source>
        <dbReference type="EMBL" id="RKO84920.1"/>
    </source>
</evidence>
<dbReference type="SUPFAM" id="SSF52075">
    <property type="entry name" value="Outer arm dynein light chain 1"/>
    <property type="match status" value="1"/>
</dbReference>
<organism evidence="12 13">
    <name type="scientific">Blyttiomyces helicus</name>
    <dbReference type="NCBI Taxonomy" id="388810"/>
    <lineage>
        <taxon>Eukaryota</taxon>
        <taxon>Fungi</taxon>
        <taxon>Fungi incertae sedis</taxon>
        <taxon>Chytridiomycota</taxon>
        <taxon>Chytridiomycota incertae sedis</taxon>
        <taxon>Chytridiomycetes</taxon>
        <taxon>Chytridiomycetes incertae sedis</taxon>
        <taxon>Blyttiomyces</taxon>
    </lineage>
</organism>
<dbReference type="InterPro" id="IPR032675">
    <property type="entry name" value="LRR_dom_sf"/>
</dbReference>
<keyword evidence="2" id="KW-0963">Cytoplasm</keyword>
<keyword evidence="5" id="KW-0282">Flagellum</keyword>
<proteinExistence type="inferred from homology"/>
<dbReference type="PANTHER" id="PTHR45973">
    <property type="entry name" value="PROTEIN PHOSPHATASE 1 REGULATORY SUBUNIT SDS22-RELATED"/>
    <property type="match status" value="1"/>
</dbReference>
<sequence length="470" mass="54490">MSTYNIPEPAVIDEDLLRKSINEQVSPEVATIAKAEGIDPLEVVSLRLDYKNILKIDNLSSLSNLTKLQLDNNIIERIENLRFLKNLQWLDLSFNNITTIEGLEGLTHLTDLTLFNNRISKIENMDDLVNLNVFSIGNNNITVLENLQYLIKFKNLRVLNVAGNTICKNANYRHYVLAHMRSLKYLDYRLVDEESVAAAREKYIDDLIAQEEEEKVAIAKEEDEQKLKDMNALYEAAHIGGIALLFDSMFYDDPDAQKLYRVSPEQIAELREEYPLHPLAKFEVVVTDLKHFVLKQSQEKSDEMAMFRQCLHDTKAESDEEGVKCINEYQHMKKQQLRSVPNCRTNKEVDEIIDTLKRDTQKLSDSLVSHEMQLVEQFEDVIKEFERNYTEVCAKITEFASTSFARLRELENEHAERFSEVILAAYDRFSKGVDMDEVEDELRDLMLDKDQLVNIVTASHDFRISKIDHQ</sequence>
<dbReference type="PANTHER" id="PTHR45973:SF12">
    <property type="entry name" value="DYNEIN REGULATORY COMPLEX SUBUNIT 3"/>
    <property type="match status" value="1"/>
</dbReference>
<dbReference type="GO" id="GO:0005929">
    <property type="term" value="C:cilium"/>
    <property type="evidence" value="ECO:0007669"/>
    <property type="project" value="TreeGrafter"/>
</dbReference>
<keyword evidence="7" id="KW-0969">Cilium</keyword>
<dbReference type="Pfam" id="PF14580">
    <property type="entry name" value="LRR_9"/>
    <property type="match status" value="1"/>
</dbReference>
<evidence type="ECO:0000256" key="2">
    <source>
        <dbReference type="ARBA" id="ARBA00022490"/>
    </source>
</evidence>
<comment type="subcellular location">
    <subcellularLocation>
        <location evidence="1">Cytoplasm</location>
        <location evidence="1">Cytoskeleton</location>
        <location evidence="1">Flagellum axoneme</location>
    </subcellularLocation>
</comment>
<feature type="non-terminal residue" evidence="12">
    <location>
        <position position="470"/>
    </location>
</feature>
<dbReference type="AlphaFoldDB" id="A0A4P9W2T7"/>